<dbReference type="AlphaFoldDB" id="A0A9I9ELW5"/>
<protein>
    <submittedName>
        <fullName evidence="2">Uncharacterized protein</fullName>
    </submittedName>
</protein>
<accession>A0A9I9ELW5</accession>
<dbReference type="Gramene" id="MELO3C035612.2.1">
    <property type="protein sequence ID" value="MELO3C035612.2.1"/>
    <property type="gene ID" value="MELO3C035612.2"/>
</dbReference>
<keyword evidence="1" id="KW-1133">Transmembrane helix</keyword>
<evidence type="ECO:0000313" key="2">
    <source>
        <dbReference type="EnsemblPlants" id="MELO3C035612.2.1"/>
    </source>
</evidence>
<feature type="transmembrane region" description="Helical" evidence="1">
    <location>
        <begin position="21"/>
        <end position="39"/>
    </location>
</feature>
<reference evidence="2" key="1">
    <citation type="submission" date="2023-03" db="UniProtKB">
        <authorList>
            <consortium name="EnsemblPlants"/>
        </authorList>
    </citation>
    <scope>IDENTIFICATION</scope>
</reference>
<sequence>MLEPLTVFTRHCNDIVTTKKLLIMFFFSFCFTFPIQMQLSRKFQLMTLHYLRLSSLMKILLFPEYDLW</sequence>
<evidence type="ECO:0000256" key="1">
    <source>
        <dbReference type="SAM" id="Phobius"/>
    </source>
</evidence>
<name>A0A9I9ELW5_CUCME</name>
<organism evidence="2">
    <name type="scientific">Cucumis melo</name>
    <name type="common">Muskmelon</name>
    <dbReference type="NCBI Taxonomy" id="3656"/>
    <lineage>
        <taxon>Eukaryota</taxon>
        <taxon>Viridiplantae</taxon>
        <taxon>Streptophyta</taxon>
        <taxon>Embryophyta</taxon>
        <taxon>Tracheophyta</taxon>
        <taxon>Spermatophyta</taxon>
        <taxon>Magnoliopsida</taxon>
        <taxon>eudicotyledons</taxon>
        <taxon>Gunneridae</taxon>
        <taxon>Pentapetalae</taxon>
        <taxon>rosids</taxon>
        <taxon>fabids</taxon>
        <taxon>Cucurbitales</taxon>
        <taxon>Cucurbitaceae</taxon>
        <taxon>Benincaseae</taxon>
        <taxon>Cucumis</taxon>
    </lineage>
</organism>
<proteinExistence type="predicted"/>
<keyword evidence="1" id="KW-0812">Transmembrane</keyword>
<dbReference type="EnsemblPlants" id="MELO3C035612.2.1">
    <property type="protein sequence ID" value="MELO3C035612.2.1"/>
    <property type="gene ID" value="MELO3C035612.2"/>
</dbReference>
<keyword evidence="1" id="KW-0472">Membrane</keyword>